<reference evidence="2" key="1">
    <citation type="submission" date="2022-11" db="EMBL/GenBank/DDBJ databases">
        <title>Methylomonas rapida sp. nov., Carotenoid-Producing Obligate Methanotrophs with High Growth Characteristics and Biotechnological Potential.</title>
        <authorList>
            <person name="Tikhonova E.N."/>
            <person name="Suleimanov R.Z."/>
            <person name="Miroshnikov K."/>
            <person name="Oshkin I.Y."/>
            <person name="Belova S.E."/>
            <person name="Danilova O.V."/>
            <person name="Ashikhmin A."/>
            <person name="Konopkin A."/>
            <person name="But S.Y."/>
            <person name="Khmelenina V.N."/>
            <person name="Kuznetsov N."/>
            <person name="Pimenov N.V."/>
            <person name="Dedysh S.N."/>
        </authorList>
    </citation>
    <scope>NUCLEOTIDE SEQUENCE</scope>
    <source>
        <strain evidence="2">MP1</strain>
    </source>
</reference>
<organism evidence="2 3">
    <name type="scientific">Methylomonas rapida</name>
    <dbReference type="NCBI Taxonomy" id="2963939"/>
    <lineage>
        <taxon>Bacteria</taxon>
        <taxon>Pseudomonadati</taxon>
        <taxon>Pseudomonadota</taxon>
        <taxon>Gammaproteobacteria</taxon>
        <taxon>Methylococcales</taxon>
        <taxon>Methylococcaceae</taxon>
        <taxon>Methylomonas</taxon>
    </lineage>
</organism>
<evidence type="ECO:0008006" key="4">
    <source>
        <dbReference type="Google" id="ProtNLM"/>
    </source>
</evidence>
<feature type="signal peptide" evidence="1">
    <location>
        <begin position="1"/>
        <end position="24"/>
    </location>
</feature>
<evidence type="ECO:0000313" key="2">
    <source>
        <dbReference type="EMBL" id="WAR46476.1"/>
    </source>
</evidence>
<dbReference type="EMBL" id="CP113517">
    <property type="protein sequence ID" value="WAR46476.1"/>
    <property type="molecule type" value="Genomic_DNA"/>
</dbReference>
<dbReference type="RefSeq" id="WP_255187385.1">
    <property type="nucleotide sequence ID" value="NZ_CP113517.1"/>
</dbReference>
<keyword evidence="3" id="KW-1185">Reference proteome</keyword>
<name>A0ABY7GPQ9_9GAMM</name>
<sequence>MNKTKLVYGAVFGLLASVAGSANAAITSPTVVDFGYKPNRTTPDTVLTAGAYYGKANVAPVGAEICPEGDCVLQNSMVIGTIGDPTGPNAHLHQGGSTADRMLAYHNDSGGVYFRADDMSAFSFDSIKISSPYSGENPLAKYLADGVTLNPDHDSTLDYYEILGFDTAFNPDLWNGDGTNYSTAVAYQTIYNGFNDTLSLNEDFRNVKAVWIHYAGAQNVGLAQFPFKVQIDNIAVSAPQVTSVPVPAAVWMFGSGLLGLLSLGRRKPALSA</sequence>
<proteinExistence type="predicted"/>
<evidence type="ECO:0000256" key="1">
    <source>
        <dbReference type="SAM" id="SignalP"/>
    </source>
</evidence>
<protein>
    <recommendedName>
        <fullName evidence="4">Secreted protein</fullName>
    </recommendedName>
</protein>
<evidence type="ECO:0000313" key="3">
    <source>
        <dbReference type="Proteomes" id="UP001162780"/>
    </source>
</evidence>
<feature type="chain" id="PRO_5047509432" description="Secreted protein" evidence="1">
    <location>
        <begin position="25"/>
        <end position="272"/>
    </location>
</feature>
<dbReference type="Proteomes" id="UP001162780">
    <property type="component" value="Chromosome"/>
</dbReference>
<keyword evidence="1" id="KW-0732">Signal</keyword>
<accession>A0ABY7GPQ9</accession>
<gene>
    <name evidence="2" type="ORF">NM686_008160</name>
</gene>